<dbReference type="InterPro" id="IPR005372">
    <property type="entry name" value="UPF0182"/>
</dbReference>
<feature type="transmembrane region" description="Helical" evidence="6">
    <location>
        <begin position="218"/>
        <end position="235"/>
    </location>
</feature>
<feature type="transmembrane region" description="Helical" evidence="6">
    <location>
        <begin position="171"/>
        <end position="197"/>
    </location>
</feature>
<protein>
    <submittedName>
        <fullName evidence="7">UPF0182 family protein</fullName>
    </submittedName>
</protein>
<evidence type="ECO:0000256" key="2">
    <source>
        <dbReference type="ARBA" id="ARBA00022692"/>
    </source>
</evidence>
<accession>A0ABV3T0L6</accession>
<feature type="transmembrane region" description="Helical" evidence="6">
    <location>
        <begin position="23"/>
        <end position="44"/>
    </location>
</feature>
<organism evidence="7 8">
    <name type="scientific">Nocardioides eburneus</name>
    <dbReference type="NCBI Taxonomy" id="3231482"/>
    <lineage>
        <taxon>Bacteria</taxon>
        <taxon>Bacillati</taxon>
        <taxon>Actinomycetota</taxon>
        <taxon>Actinomycetes</taxon>
        <taxon>Propionibacteriales</taxon>
        <taxon>Nocardioidaceae</taxon>
        <taxon>Nocardioides</taxon>
    </lineage>
</organism>
<keyword evidence="4 6" id="KW-0472">Membrane</keyword>
<comment type="caution">
    <text evidence="7">The sequence shown here is derived from an EMBL/GenBank/DDBJ whole genome shotgun (WGS) entry which is preliminary data.</text>
</comment>
<evidence type="ECO:0000256" key="4">
    <source>
        <dbReference type="ARBA" id="ARBA00023136"/>
    </source>
</evidence>
<evidence type="ECO:0000256" key="5">
    <source>
        <dbReference type="SAM" id="MobiDB-lite"/>
    </source>
</evidence>
<reference evidence="7 8" key="1">
    <citation type="submission" date="2024-07" db="EMBL/GenBank/DDBJ databases">
        <authorList>
            <person name="Lee S."/>
            <person name="Kang M."/>
        </authorList>
    </citation>
    <scope>NUCLEOTIDE SEQUENCE [LARGE SCALE GENOMIC DNA]</scope>
    <source>
        <strain evidence="7 8">DS6</strain>
    </source>
</reference>
<gene>
    <name evidence="7" type="ORF">AB3X52_14000</name>
</gene>
<feature type="transmembrane region" description="Helical" evidence="6">
    <location>
        <begin position="117"/>
        <end position="137"/>
    </location>
</feature>
<evidence type="ECO:0000256" key="3">
    <source>
        <dbReference type="ARBA" id="ARBA00022989"/>
    </source>
</evidence>
<evidence type="ECO:0000313" key="7">
    <source>
        <dbReference type="EMBL" id="MEX0428737.1"/>
    </source>
</evidence>
<evidence type="ECO:0000256" key="1">
    <source>
        <dbReference type="ARBA" id="ARBA00022475"/>
    </source>
</evidence>
<evidence type="ECO:0000256" key="6">
    <source>
        <dbReference type="SAM" id="Phobius"/>
    </source>
</evidence>
<dbReference type="Proteomes" id="UP001556631">
    <property type="component" value="Unassembled WGS sequence"/>
</dbReference>
<feature type="transmembrane region" description="Helical" evidence="6">
    <location>
        <begin position="294"/>
        <end position="314"/>
    </location>
</feature>
<dbReference type="EMBL" id="JBFPJR010000025">
    <property type="protein sequence ID" value="MEX0428737.1"/>
    <property type="molecule type" value="Genomic_DNA"/>
</dbReference>
<feature type="compositionally biased region" description="Gly residues" evidence="5">
    <location>
        <begin position="886"/>
        <end position="915"/>
    </location>
</feature>
<keyword evidence="1" id="KW-1003">Cell membrane</keyword>
<sequence length="970" mass="105895">MSELFDDDPHDAPPRRPSTRARWLVISGVVLVLFFFALTTFASLYTDGLWYHSVDFDSVFGTLFWTRTILFVVFGLLMAAAIAVPVWLAYRARPFFHPADDHGGLERYRDAITPIRTWLLVGVAGISGIFAGVSGAGRWRTYLLWRNGVPFGSKDRFFHRDVGFYVFDLPWWHYLVNFALTALILATLASLVVHYVYGGIRLGGAVRDRISRPAGAQISVLVGLVLALKAVDYWLDRFDLVHDSGPVLDGIGYTDDHAVLPGKNILIGISVICALLFFANVWRRSWQLPSVGIGLLLVSAIVLGLIWPAIVQAFQVKPSQSDKERTYLAANIAATRAAYGIDDVETVAYKPTADASATSAKALDNAASSVPVADPVWVRDEFEQIQQGRSYYTVAPELDVDRYDIDGHDRALVLGVRELKQSGISTSDRTWTNLHTVYTHSNGVVAAYANQRGRADATEHADTQWAEGRDDSDLTAGQKNVQDQVYFGEDSPDYSIVGRPAGAKSVELDYGSNEGQQTTTYAGKGGVPIGSTFRRLMYAIQYGSANFLLSERVNDDSKVLDNRTPQQRVEKVAPWLTLDDDAYPVVEDGRILWVVDGYTTTDRYPQSASDSFAAMTNDARPTTSGTQTVPTDEINYMRNAVKATVDAYDGTVHLYAWDDSDPILKTWEKAFPGVVEKKADIPAALLPHLRYPEDLYKVQRYQLAKYHVTDAVDFLNANDQWSVPDDPNNPNHQQTPARMFLPGASGDSTWSITSAFTPLSRQNLAAVMTVDSDATDPKNYGKIRVLTGFGQGTAGPGMISNTFRTDSRIADAIARFSRSASSAAWGQVLTVPTASHGLLYVEPVYASPLSGSGSNYQRLAYVLVSYDGRVGYGRTLGAALSNALGGGTAGQGGQQSGNGGQGTGRSSGQGSGTGQTQGDHDTQVRSLLAQAQQLFDRADAAGRSNDFALREKLMQQAEAKVDQALELLNK</sequence>
<feature type="compositionally biased region" description="Basic and acidic residues" evidence="5">
    <location>
        <begin position="456"/>
        <end position="472"/>
    </location>
</feature>
<keyword evidence="3 6" id="KW-1133">Transmembrane helix</keyword>
<proteinExistence type="predicted"/>
<feature type="region of interest" description="Disordered" evidence="5">
    <location>
        <begin position="456"/>
        <end position="475"/>
    </location>
</feature>
<dbReference type="RefSeq" id="WP_367994708.1">
    <property type="nucleotide sequence ID" value="NZ_JBFPJR010000025.1"/>
</dbReference>
<feature type="transmembrane region" description="Helical" evidence="6">
    <location>
        <begin position="64"/>
        <end position="90"/>
    </location>
</feature>
<dbReference type="Pfam" id="PF03699">
    <property type="entry name" value="UPF0182"/>
    <property type="match status" value="1"/>
</dbReference>
<feature type="region of interest" description="Disordered" evidence="5">
    <location>
        <begin position="886"/>
        <end position="922"/>
    </location>
</feature>
<feature type="transmembrane region" description="Helical" evidence="6">
    <location>
        <begin position="265"/>
        <end position="282"/>
    </location>
</feature>
<evidence type="ECO:0000313" key="8">
    <source>
        <dbReference type="Proteomes" id="UP001556631"/>
    </source>
</evidence>
<keyword evidence="2 6" id="KW-0812">Transmembrane</keyword>
<keyword evidence="8" id="KW-1185">Reference proteome</keyword>
<dbReference type="PANTHER" id="PTHR39344:SF1">
    <property type="entry name" value="UPF0182 PROTEIN SLL1060"/>
    <property type="match status" value="1"/>
</dbReference>
<name>A0ABV3T0L6_9ACTN</name>
<dbReference type="PANTHER" id="PTHR39344">
    <property type="entry name" value="UPF0182 PROTEIN SLL1060"/>
    <property type="match status" value="1"/>
</dbReference>